<accession>A0A1G7S539</accession>
<keyword evidence="1" id="KW-0812">Transmembrane</keyword>
<keyword evidence="1" id="KW-1133">Transmembrane helix</keyword>
<keyword evidence="3" id="KW-1185">Reference proteome</keyword>
<dbReference type="Proteomes" id="UP000182894">
    <property type="component" value="Unassembled WGS sequence"/>
</dbReference>
<dbReference type="STRING" id="89065.SAMN05216605_101354"/>
<dbReference type="AlphaFoldDB" id="A0A1G7S539"/>
<reference evidence="3" key="1">
    <citation type="submission" date="2016-10" db="EMBL/GenBank/DDBJ databases">
        <authorList>
            <person name="Varghese N."/>
            <person name="Submissions S."/>
        </authorList>
    </citation>
    <scope>NUCLEOTIDE SEQUENCE [LARGE SCALE GENOMIC DNA]</scope>
    <source>
        <strain evidence="3">ATCC 700689</strain>
    </source>
</reference>
<protein>
    <submittedName>
        <fullName evidence="2">Uncharacterized protein</fullName>
    </submittedName>
</protein>
<gene>
    <name evidence="2" type="ORF">SAMN05216605_101354</name>
</gene>
<keyword evidence="1" id="KW-0472">Membrane</keyword>
<proteinExistence type="predicted"/>
<evidence type="ECO:0000256" key="1">
    <source>
        <dbReference type="SAM" id="Phobius"/>
    </source>
</evidence>
<name>A0A1G7S539_9PSED</name>
<feature type="transmembrane region" description="Helical" evidence="1">
    <location>
        <begin position="92"/>
        <end position="113"/>
    </location>
</feature>
<evidence type="ECO:0000313" key="3">
    <source>
        <dbReference type="Proteomes" id="UP000182894"/>
    </source>
</evidence>
<dbReference type="EMBL" id="FNCO01000001">
    <property type="protein sequence ID" value="SDG18145.1"/>
    <property type="molecule type" value="Genomic_DNA"/>
</dbReference>
<dbReference type="RefSeq" id="WP_074749680.1">
    <property type="nucleotide sequence ID" value="NZ_FNCO01000001.1"/>
</dbReference>
<evidence type="ECO:0000313" key="2">
    <source>
        <dbReference type="EMBL" id="SDG18145.1"/>
    </source>
</evidence>
<sequence length="144" mass="15527">MTPERFAHLADAYGADLKHWPEAEREDARNLIASGNTRVLGALDQAAWLDQRLDTHQAAQPDVRLIQQVVASAFAVERPALRSRFSNWLPRLGFVGAGVAGIAAGMLVASLSLPLTGTPDVLPSIFDHGDADLMLSLDAEESEQ</sequence>
<dbReference type="OrthoDB" id="7018445at2"/>
<organism evidence="2 3">
    <name type="scientific">Pseudomonas abietaniphila</name>
    <dbReference type="NCBI Taxonomy" id="89065"/>
    <lineage>
        <taxon>Bacteria</taxon>
        <taxon>Pseudomonadati</taxon>
        <taxon>Pseudomonadota</taxon>
        <taxon>Gammaproteobacteria</taxon>
        <taxon>Pseudomonadales</taxon>
        <taxon>Pseudomonadaceae</taxon>
        <taxon>Pseudomonas</taxon>
    </lineage>
</organism>